<gene>
    <name evidence="1" type="ORF">DPEC_G00188730</name>
</gene>
<organism evidence="1 2">
    <name type="scientific">Dallia pectoralis</name>
    <name type="common">Alaska blackfish</name>
    <dbReference type="NCBI Taxonomy" id="75939"/>
    <lineage>
        <taxon>Eukaryota</taxon>
        <taxon>Metazoa</taxon>
        <taxon>Chordata</taxon>
        <taxon>Craniata</taxon>
        <taxon>Vertebrata</taxon>
        <taxon>Euteleostomi</taxon>
        <taxon>Actinopterygii</taxon>
        <taxon>Neopterygii</taxon>
        <taxon>Teleostei</taxon>
        <taxon>Protacanthopterygii</taxon>
        <taxon>Esociformes</taxon>
        <taxon>Umbridae</taxon>
        <taxon>Dallia</taxon>
    </lineage>
</organism>
<reference evidence="1" key="1">
    <citation type="submission" date="2021-05" db="EMBL/GenBank/DDBJ databases">
        <authorList>
            <person name="Pan Q."/>
            <person name="Jouanno E."/>
            <person name="Zahm M."/>
            <person name="Klopp C."/>
            <person name="Cabau C."/>
            <person name="Louis A."/>
            <person name="Berthelot C."/>
            <person name="Parey E."/>
            <person name="Roest Crollius H."/>
            <person name="Montfort J."/>
            <person name="Robinson-Rechavi M."/>
            <person name="Bouchez O."/>
            <person name="Lampietro C."/>
            <person name="Lopez Roques C."/>
            <person name="Donnadieu C."/>
            <person name="Postlethwait J."/>
            <person name="Bobe J."/>
            <person name="Dillon D."/>
            <person name="Chandos A."/>
            <person name="von Hippel F."/>
            <person name="Guiguen Y."/>
        </authorList>
    </citation>
    <scope>NUCLEOTIDE SEQUENCE</scope>
    <source>
        <strain evidence="1">YG-Jan2019</strain>
    </source>
</reference>
<dbReference type="Proteomes" id="UP001157502">
    <property type="component" value="Chromosome 15"/>
</dbReference>
<sequence>MEWTWKENKMTAGFLVSRDYCFGGQSVRRPLPPASLALASELCCLGPSQEMQSAQRQPESVHNNKLRHRT</sequence>
<proteinExistence type="predicted"/>
<accession>A0ACC2GCC5</accession>
<evidence type="ECO:0000313" key="1">
    <source>
        <dbReference type="EMBL" id="KAJ8001191.1"/>
    </source>
</evidence>
<evidence type="ECO:0000313" key="2">
    <source>
        <dbReference type="Proteomes" id="UP001157502"/>
    </source>
</evidence>
<protein>
    <submittedName>
        <fullName evidence="1">Uncharacterized protein</fullName>
    </submittedName>
</protein>
<comment type="caution">
    <text evidence="1">The sequence shown here is derived from an EMBL/GenBank/DDBJ whole genome shotgun (WGS) entry which is preliminary data.</text>
</comment>
<name>A0ACC2GCC5_DALPE</name>
<keyword evidence="2" id="KW-1185">Reference proteome</keyword>
<dbReference type="EMBL" id="CM055742">
    <property type="protein sequence ID" value="KAJ8001191.1"/>
    <property type="molecule type" value="Genomic_DNA"/>
</dbReference>